<protein>
    <submittedName>
        <fullName evidence="2">Uncharacterized protein</fullName>
    </submittedName>
</protein>
<evidence type="ECO:0000256" key="1">
    <source>
        <dbReference type="SAM" id="MobiDB-lite"/>
    </source>
</evidence>
<keyword evidence="3" id="KW-1185">Reference proteome</keyword>
<feature type="region of interest" description="Disordered" evidence="1">
    <location>
        <begin position="34"/>
        <end position="158"/>
    </location>
</feature>
<dbReference type="EMBL" id="CAKOGP040002247">
    <property type="protein sequence ID" value="CAJ1966044.1"/>
    <property type="molecule type" value="Genomic_DNA"/>
</dbReference>
<accession>A0AAD2G857</accession>
<comment type="caution">
    <text evidence="2">The sequence shown here is derived from an EMBL/GenBank/DDBJ whole genome shotgun (WGS) entry which is preliminary data.</text>
</comment>
<reference evidence="2" key="1">
    <citation type="submission" date="2023-08" db="EMBL/GenBank/DDBJ databases">
        <authorList>
            <person name="Audoor S."/>
            <person name="Bilcke G."/>
        </authorList>
    </citation>
    <scope>NUCLEOTIDE SEQUENCE</scope>
</reference>
<gene>
    <name evidence="2" type="ORF">CYCCA115_LOCUS21628</name>
</gene>
<evidence type="ECO:0000313" key="3">
    <source>
        <dbReference type="Proteomes" id="UP001295423"/>
    </source>
</evidence>
<dbReference type="AlphaFoldDB" id="A0AAD2G857"/>
<sequence length="158" mass="16864">MVIIETAVVGAAGYGAYRGGEESAKKAKQAKKEFKFGQKLRGHKNALSTKTKTRSERIAQINQMRSARNNTDNSTTTTATTATTASASASAGSGIGASDNNSNNNNNNNAWPLSGSSNNSERSNNDAAVKDRQKAVMEKLSQNKPKPKTSMFGMFKKK</sequence>
<proteinExistence type="predicted"/>
<dbReference type="Proteomes" id="UP001295423">
    <property type="component" value="Unassembled WGS sequence"/>
</dbReference>
<evidence type="ECO:0000313" key="2">
    <source>
        <dbReference type="EMBL" id="CAJ1966044.1"/>
    </source>
</evidence>
<feature type="compositionally biased region" description="Low complexity" evidence="1">
    <location>
        <begin position="66"/>
        <end position="122"/>
    </location>
</feature>
<name>A0AAD2G857_9STRA</name>
<feature type="compositionally biased region" description="Basic and acidic residues" evidence="1">
    <location>
        <begin position="128"/>
        <end position="137"/>
    </location>
</feature>
<organism evidence="2 3">
    <name type="scientific">Cylindrotheca closterium</name>
    <dbReference type="NCBI Taxonomy" id="2856"/>
    <lineage>
        <taxon>Eukaryota</taxon>
        <taxon>Sar</taxon>
        <taxon>Stramenopiles</taxon>
        <taxon>Ochrophyta</taxon>
        <taxon>Bacillariophyta</taxon>
        <taxon>Bacillariophyceae</taxon>
        <taxon>Bacillariophycidae</taxon>
        <taxon>Bacillariales</taxon>
        <taxon>Bacillariaceae</taxon>
        <taxon>Cylindrotheca</taxon>
    </lineage>
</organism>